<dbReference type="AlphaFoldDB" id="A0A914CJM0"/>
<dbReference type="PANTHER" id="PTHR23274">
    <property type="entry name" value="DNA HELICASE-RELATED"/>
    <property type="match status" value="1"/>
</dbReference>
<evidence type="ECO:0000256" key="1">
    <source>
        <dbReference type="SAM" id="MobiDB-lite"/>
    </source>
</evidence>
<dbReference type="GO" id="GO:0006260">
    <property type="term" value="P:DNA replication"/>
    <property type="evidence" value="ECO:0007669"/>
    <property type="project" value="TreeGrafter"/>
</dbReference>
<proteinExistence type="predicted"/>
<dbReference type="Proteomes" id="UP000887540">
    <property type="component" value="Unplaced"/>
</dbReference>
<keyword evidence="2" id="KW-1185">Reference proteome</keyword>
<reference evidence="3" key="1">
    <citation type="submission" date="2022-11" db="UniProtKB">
        <authorList>
            <consortium name="WormBaseParasite"/>
        </authorList>
    </citation>
    <scope>IDENTIFICATION</scope>
</reference>
<protein>
    <submittedName>
        <fullName evidence="3">Uncharacterized protein</fullName>
    </submittedName>
</protein>
<feature type="compositionally biased region" description="Basic and acidic residues" evidence="1">
    <location>
        <begin position="85"/>
        <end position="117"/>
    </location>
</feature>
<sequence>MLSRYQFPIKPDFAITIHKAQGQTFDYVGVNLTREVFSHGQLYVASFRVRRQSALKVLLSADRQSNQAKKNRGPSHPPKRRPVRRHDELRRRHENRLRRDERLRHAVKDPKEEKSYL</sequence>
<organism evidence="2 3">
    <name type="scientific">Acrobeloides nanus</name>
    <dbReference type="NCBI Taxonomy" id="290746"/>
    <lineage>
        <taxon>Eukaryota</taxon>
        <taxon>Metazoa</taxon>
        <taxon>Ecdysozoa</taxon>
        <taxon>Nematoda</taxon>
        <taxon>Chromadorea</taxon>
        <taxon>Rhabditida</taxon>
        <taxon>Tylenchina</taxon>
        <taxon>Cephalobomorpha</taxon>
        <taxon>Cephaloboidea</taxon>
        <taxon>Cephalobidae</taxon>
        <taxon>Acrobeloides</taxon>
    </lineage>
</organism>
<accession>A0A914CJM0</accession>
<feature type="compositionally biased region" description="Basic residues" evidence="1">
    <location>
        <begin position="69"/>
        <end position="84"/>
    </location>
</feature>
<dbReference type="WBParaSite" id="ACRNAN_scaffold11053.g6660.t1">
    <property type="protein sequence ID" value="ACRNAN_scaffold11053.g6660.t1"/>
    <property type="gene ID" value="ACRNAN_scaffold11053.g6660"/>
</dbReference>
<evidence type="ECO:0000313" key="3">
    <source>
        <dbReference type="WBParaSite" id="ACRNAN_scaffold11053.g6660.t1"/>
    </source>
</evidence>
<dbReference type="GO" id="GO:0005657">
    <property type="term" value="C:replication fork"/>
    <property type="evidence" value="ECO:0007669"/>
    <property type="project" value="TreeGrafter"/>
</dbReference>
<name>A0A914CJM0_9BILA</name>
<dbReference type="SUPFAM" id="SSF52540">
    <property type="entry name" value="P-loop containing nucleoside triphosphate hydrolases"/>
    <property type="match status" value="1"/>
</dbReference>
<dbReference type="Gene3D" id="3.40.50.300">
    <property type="entry name" value="P-loop containing nucleotide triphosphate hydrolases"/>
    <property type="match status" value="1"/>
</dbReference>
<dbReference type="PANTHER" id="PTHR23274:SF51">
    <property type="entry name" value="OS03G0423850 PROTEIN"/>
    <property type="match status" value="1"/>
</dbReference>
<feature type="region of interest" description="Disordered" evidence="1">
    <location>
        <begin position="60"/>
        <end position="117"/>
    </location>
</feature>
<dbReference type="InterPro" id="IPR027417">
    <property type="entry name" value="P-loop_NTPase"/>
</dbReference>
<dbReference type="CDD" id="cd18809">
    <property type="entry name" value="SF1_C_RecD"/>
    <property type="match status" value="1"/>
</dbReference>
<evidence type="ECO:0000313" key="2">
    <source>
        <dbReference type="Proteomes" id="UP000887540"/>
    </source>
</evidence>